<evidence type="ECO:0000313" key="2">
    <source>
        <dbReference type="EMBL" id="KAK2959815.1"/>
    </source>
</evidence>
<evidence type="ECO:0000256" key="1">
    <source>
        <dbReference type="SAM" id="MobiDB-lite"/>
    </source>
</evidence>
<organism evidence="2 3">
    <name type="scientific">Blattamonas nauphoetae</name>
    <dbReference type="NCBI Taxonomy" id="2049346"/>
    <lineage>
        <taxon>Eukaryota</taxon>
        <taxon>Metamonada</taxon>
        <taxon>Preaxostyla</taxon>
        <taxon>Oxymonadida</taxon>
        <taxon>Blattamonas</taxon>
    </lineage>
</organism>
<feature type="region of interest" description="Disordered" evidence="1">
    <location>
        <begin position="1"/>
        <end position="31"/>
    </location>
</feature>
<comment type="caution">
    <text evidence="2">The sequence shown here is derived from an EMBL/GenBank/DDBJ whole genome shotgun (WGS) entry which is preliminary data.</text>
</comment>
<name>A0ABQ9Y7T5_9EUKA</name>
<sequence length="93" mass="10298">MSSIHPQSTSQRQINLPPSAQSSLRSQTEPVQTCSISQSTVVHLLQSKDRLQSTESESILLALQLSLRFHNRAARQLHSSTIPMVFPSCVDVN</sequence>
<reference evidence="2 3" key="1">
    <citation type="journal article" date="2022" name="bioRxiv">
        <title>Genomics of Preaxostyla Flagellates Illuminates Evolutionary Transitions and the Path Towards Mitochondrial Loss.</title>
        <authorList>
            <person name="Novak L.V.F."/>
            <person name="Treitli S.C."/>
            <person name="Pyrih J."/>
            <person name="Halakuc P."/>
            <person name="Pipaliya S.V."/>
            <person name="Vacek V."/>
            <person name="Brzon O."/>
            <person name="Soukal P."/>
            <person name="Eme L."/>
            <person name="Dacks J.B."/>
            <person name="Karnkowska A."/>
            <person name="Elias M."/>
            <person name="Hampl V."/>
        </authorList>
    </citation>
    <scope>NUCLEOTIDE SEQUENCE [LARGE SCALE GENOMIC DNA]</scope>
    <source>
        <strain evidence="2">NAU3</strain>
        <tissue evidence="2">Gut</tissue>
    </source>
</reference>
<dbReference type="Proteomes" id="UP001281761">
    <property type="component" value="Unassembled WGS sequence"/>
</dbReference>
<proteinExistence type="predicted"/>
<dbReference type="EMBL" id="JARBJD010000027">
    <property type="protein sequence ID" value="KAK2959815.1"/>
    <property type="molecule type" value="Genomic_DNA"/>
</dbReference>
<keyword evidence="3" id="KW-1185">Reference proteome</keyword>
<accession>A0ABQ9Y7T5</accession>
<protein>
    <submittedName>
        <fullName evidence="2">Uncharacterized protein</fullName>
    </submittedName>
</protein>
<gene>
    <name evidence="2" type="ORF">BLNAU_5304</name>
</gene>
<evidence type="ECO:0000313" key="3">
    <source>
        <dbReference type="Proteomes" id="UP001281761"/>
    </source>
</evidence>